<feature type="coiled-coil region" evidence="5">
    <location>
        <begin position="34"/>
        <end position="68"/>
    </location>
</feature>
<reference evidence="7 8" key="1">
    <citation type="submission" date="2019-01" db="EMBL/GenBank/DDBJ databases">
        <title>Lactibacter flavus gen. nov., sp. nov., a novel bacterium of the family Propionibacteriaceae isolated from raw milk and dairy products.</title>
        <authorList>
            <person name="Huptas C."/>
            <person name="Wenning M."/>
            <person name="Breitenwieser F."/>
            <person name="Doll E."/>
            <person name="Von Neubeck M."/>
            <person name="Busse H.-J."/>
            <person name="Scherer S."/>
        </authorList>
    </citation>
    <scope>NUCLEOTIDE SEQUENCE [LARGE SCALE GENOMIC DNA]</scope>
    <source>
        <strain evidence="7 8">DSM 22130</strain>
    </source>
</reference>
<dbReference type="PANTHER" id="PTHR30563:SF0">
    <property type="entry name" value="DNA RECOMBINATION PROTEIN RMUC"/>
    <property type="match status" value="1"/>
</dbReference>
<keyword evidence="8" id="KW-1185">Reference proteome</keyword>
<feature type="compositionally biased region" description="Basic and acidic residues" evidence="6">
    <location>
        <begin position="436"/>
        <end position="450"/>
    </location>
</feature>
<proteinExistence type="inferred from homology"/>
<protein>
    <submittedName>
        <fullName evidence="7">DNA recombination protein RmuC</fullName>
    </submittedName>
</protein>
<dbReference type="AlphaFoldDB" id="A0A4Q9KKT8"/>
<evidence type="ECO:0000256" key="3">
    <source>
        <dbReference type="ARBA" id="ARBA00023054"/>
    </source>
</evidence>
<evidence type="ECO:0000256" key="4">
    <source>
        <dbReference type="ARBA" id="ARBA00023172"/>
    </source>
</evidence>
<dbReference type="InterPro" id="IPR003798">
    <property type="entry name" value="DNA_recombination_RmuC"/>
</dbReference>
<evidence type="ECO:0000256" key="2">
    <source>
        <dbReference type="ARBA" id="ARBA00009840"/>
    </source>
</evidence>
<evidence type="ECO:0000256" key="1">
    <source>
        <dbReference type="ARBA" id="ARBA00003416"/>
    </source>
</evidence>
<accession>A0A4Q9KKT8</accession>
<keyword evidence="4" id="KW-0233">DNA recombination</keyword>
<gene>
    <name evidence="7" type="ORF">ET996_10475</name>
</gene>
<evidence type="ECO:0000256" key="6">
    <source>
        <dbReference type="SAM" id="MobiDB-lite"/>
    </source>
</evidence>
<dbReference type="GO" id="GO:0006310">
    <property type="term" value="P:DNA recombination"/>
    <property type="evidence" value="ECO:0007669"/>
    <property type="project" value="UniProtKB-KW"/>
</dbReference>
<evidence type="ECO:0000313" key="8">
    <source>
        <dbReference type="Proteomes" id="UP000291933"/>
    </source>
</evidence>
<feature type="region of interest" description="Disordered" evidence="6">
    <location>
        <begin position="405"/>
        <end position="450"/>
    </location>
</feature>
<evidence type="ECO:0000256" key="5">
    <source>
        <dbReference type="SAM" id="Coils"/>
    </source>
</evidence>
<name>A0A4Q9KKT8_PROTD</name>
<organism evidence="7 8">
    <name type="scientific">Propioniciclava tarda</name>
    <dbReference type="NCBI Taxonomy" id="433330"/>
    <lineage>
        <taxon>Bacteria</taxon>
        <taxon>Bacillati</taxon>
        <taxon>Actinomycetota</taxon>
        <taxon>Actinomycetes</taxon>
        <taxon>Propionibacteriales</taxon>
        <taxon>Propionibacteriaceae</taxon>
        <taxon>Propioniciclava</taxon>
    </lineage>
</organism>
<dbReference type="PANTHER" id="PTHR30563">
    <property type="entry name" value="DNA RECOMBINATION PROTEIN RMUC"/>
    <property type="match status" value="1"/>
</dbReference>
<comment type="function">
    <text evidence="1">Involved in DNA recombination.</text>
</comment>
<evidence type="ECO:0000313" key="7">
    <source>
        <dbReference type="EMBL" id="TBT94490.1"/>
    </source>
</evidence>
<dbReference type="Proteomes" id="UP000291933">
    <property type="component" value="Unassembled WGS sequence"/>
</dbReference>
<dbReference type="Pfam" id="PF02646">
    <property type="entry name" value="RmuC"/>
    <property type="match status" value="1"/>
</dbReference>
<dbReference type="EMBL" id="SDMR01000013">
    <property type="protein sequence ID" value="TBT94490.1"/>
    <property type="molecule type" value="Genomic_DNA"/>
</dbReference>
<keyword evidence="3 5" id="KW-0175">Coiled coil</keyword>
<feature type="compositionally biased region" description="Basic and acidic residues" evidence="6">
    <location>
        <begin position="407"/>
        <end position="421"/>
    </location>
</feature>
<dbReference type="OrthoDB" id="370725at2"/>
<sequence>MLTLAIGLVIGIALGAAAAWVVGRARADSSVARESSLRAQLDAARHDRDQARARADEIAEAREAMVNEFKVLARETAEAQARRSDEGAEIRHRATDQLLAPVRQGLDQLNARLADVERLRSGQAADLSAQVQAVKATGEALRRETASLATALRKPQVRGAWGELQLRRVAELAGMLDHVDFVTQQTATSDDRAIRPDMKVLLSGGRFVYVDSKVPLAAFLDGHDRDDERERAESLAAFGRNVRTHVDQLSSKHYFRASPSTPEFVVLFIPSEALAAEAAAQLPDLHEYAAGKNVVIATPTTLIALLRAVAYGWRQAALAESTAEVFALGRELYDRLATLGSHFDKLGRSLNGAVRAYNVALGSLESRVLVSGRRLRDLQLTDADLIAPTGVEEVARPVTAPELAADAEERVPRLPEAEELVRQQPALDELLDEEGGERLAGWREHEREAG</sequence>
<comment type="caution">
    <text evidence="7">The sequence shown here is derived from an EMBL/GenBank/DDBJ whole genome shotgun (WGS) entry which is preliminary data.</text>
</comment>
<comment type="similarity">
    <text evidence="2">Belongs to the RmuC family.</text>
</comment>